<evidence type="ECO:0000313" key="4">
    <source>
        <dbReference type="EMBL" id="ASM77717.1"/>
    </source>
</evidence>
<keyword evidence="2" id="KW-0012">Acyltransferase</keyword>
<sequence>MWGILPRVMAEALLAVISIRPERADHPQVGPLLEALDAYLASLYAPEDNHILDVAALLQPDIDFLVAVQGQGAHERLVGCGATRRMPGEPATNGQPYGEIKRMFVHPTLRGQRIAERLLATLEARLLEDGLSLATLETGRDQTEAVRLYERCGYVRRAPFAGYPDNGLSVFYEKRLA</sequence>
<dbReference type="Gene3D" id="3.40.630.30">
    <property type="match status" value="1"/>
</dbReference>
<dbReference type="KEGG" id="vff:VITFI_CDS1939"/>
<keyword evidence="5" id="KW-1185">Reference proteome</keyword>
<dbReference type="SUPFAM" id="SSF55729">
    <property type="entry name" value="Acyl-CoA N-acyltransferases (Nat)"/>
    <property type="match status" value="1"/>
</dbReference>
<dbReference type="EMBL" id="CP022423">
    <property type="protein sequence ID" value="ASM77717.1"/>
    <property type="molecule type" value="Genomic_DNA"/>
</dbReference>
<gene>
    <name evidence="4" type="ORF">VITFI_CDS1939</name>
</gene>
<dbReference type="PANTHER" id="PTHR43877">
    <property type="entry name" value="AMINOALKYLPHOSPHONATE N-ACETYLTRANSFERASE-RELATED-RELATED"/>
    <property type="match status" value="1"/>
</dbReference>
<dbReference type="PANTHER" id="PTHR43877:SF2">
    <property type="entry name" value="AMINOALKYLPHOSPHONATE N-ACETYLTRANSFERASE-RELATED"/>
    <property type="match status" value="1"/>
</dbReference>
<keyword evidence="1 4" id="KW-0808">Transferase</keyword>
<dbReference type="PROSITE" id="PS51186">
    <property type="entry name" value="GNAT"/>
    <property type="match status" value="1"/>
</dbReference>
<protein>
    <submittedName>
        <fullName evidence="4">Acetyltransferase</fullName>
    </submittedName>
</protein>
<proteinExistence type="predicted"/>
<dbReference type="Proteomes" id="UP000199729">
    <property type="component" value="Chromosome"/>
</dbReference>
<name>A0A221KFU8_VITFI</name>
<feature type="domain" description="N-acetyltransferase" evidence="3">
    <location>
        <begin position="17"/>
        <end position="177"/>
    </location>
</feature>
<dbReference type="InterPro" id="IPR016181">
    <property type="entry name" value="Acyl_CoA_acyltransferase"/>
</dbReference>
<accession>A0A221KFU8</accession>
<dbReference type="Pfam" id="PF00583">
    <property type="entry name" value="Acetyltransf_1"/>
    <property type="match status" value="1"/>
</dbReference>
<evidence type="ECO:0000313" key="5">
    <source>
        <dbReference type="Proteomes" id="UP000199729"/>
    </source>
</evidence>
<dbReference type="InterPro" id="IPR050832">
    <property type="entry name" value="Bact_Acetyltransf"/>
</dbReference>
<evidence type="ECO:0000256" key="2">
    <source>
        <dbReference type="ARBA" id="ARBA00023315"/>
    </source>
</evidence>
<dbReference type="InterPro" id="IPR000182">
    <property type="entry name" value="GNAT_dom"/>
</dbReference>
<dbReference type="RefSeq" id="WP_198301402.1">
    <property type="nucleotide sequence ID" value="NZ_CP022423.1"/>
</dbReference>
<dbReference type="AlphaFoldDB" id="A0A221KFU8"/>
<evidence type="ECO:0000259" key="3">
    <source>
        <dbReference type="PROSITE" id="PS51186"/>
    </source>
</evidence>
<evidence type="ECO:0000256" key="1">
    <source>
        <dbReference type="ARBA" id="ARBA00022679"/>
    </source>
</evidence>
<reference evidence="4 5" key="1">
    <citation type="submission" date="2017-07" db="EMBL/GenBank/DDBJ databases">
        <title>Complete Genome Sequence of the cosmetic ferment Vitreoscilla filiformis (ATCC15551).</title>
        <authorList>
            <person name="Contreras S."/>
            <person name="Sagory-Zalkind P."/>
            <person name="Blanquart H."/>
            <person name="Iltis A."/>
            <person name="Morand S.C."/>
        </authorList>
    </citation>
    <scope>NUCLEOTIDE SEQUENCE [LARGE SCALE GENOMIC DNA]</scope>
    <source>
        <strain evidence="4 5">ATCC 15551</strain>
    </source>
</reference>
<organism evidence="4 5">
    <name type="scientific">Vitreoscilla filiformis</name>
    <dbReference type="NCBI Taxonomy" id="63"/>
    <lineage>
        <taxon>Bacteria</taxon>
        <taxon>Pseudomonadati</taxon>
        <taxon>Pseudomonadota</taxon>
        <taxon>Betaproteobacteria</taxon>
        <taxon>Neisseriales</taxon>
        <taxon>Neisseriaceae</taxon>
        <taxon>Vitreoscilla</taxon>
    </lineage>
</organism>
<dbReference type="CDD" id="cd04301">
    <property type="entry name" value="NAT_SF"/>
    <property type="match status" value="1"/>
</dbReference>
<dbReference type="GO" id="GO:0016747">
    <property type="term" value="F:acyltransferase activity, transferring groups other than amino-acyl groups"/>
    <property type="evidence" value="ECO:0007669"/>
    <property type="project" value="InterPro"/>
</dbReference>